<keyword evidence="6" id="KW-0808">Transferase</keyword>
<dbReference type="EMBL" id="CP136894">
    <property type="protein sequence ID" value="WOL07041.1"/>
    <property type="molecule type" value="Genomic_DNA"/>
</dbReference>
<keyword evidence="4" id="KW-1133">Transmembrane helix</keyword>
<dbReference type="InterPro" id="IPR050994">
    <property type="entry name" value="At_inactive_RLKs"/>
</dbReference>
<keyword evidence="6" id="KW-0418">Kinase</keyword>
<dbReference type="Pfam" id="PF13855">
    <property type="entry name" value="LRR_8"/>
    <property type="match status" value="1"/>
</dbReference>
<sequence>MGISSFAFSGLILFLLLLPSPAASSCFSSDRKLISRAFFTVSGFRLPPPTGPDSLDCSSISLPSRNLSGVVSWMHLRGVFALRAIDLSGNALHGSIPRGFWSAPALLHFNLAGNRLSGALRFNQSSPHGPPLRRLGWVTPTWRRPKPRVTRVLSLGRSVFRCALVFFHTRGPPLRSLNLTGNKFTSAAGLAALRSLEVLDLSRNNLGLVPPGLEKLHQLQHLDVSHNSMTGALPRAFSRLARRLAYLNVSHNNISDVVQAETAKKFGKLVFFKADSLRLASSSASVAHSSSPKSASPRRMLRRRRRYRYRTRVVLGVVPTIVVVAVIVVTVCCCYLWAGKEVKEEEGKGEMAAAAGGGGEGGGAGDTVKEI</sequence>
<dbReference type="InterPro" id="IPR003591">
    <property type="entry name" value="Leu-rich_rpt_typical-subtyp"/>
</dbReference>
<organism evidence="6 7">
    <name type="scientific">Canna indica</name>
    <name type="common">Indian-shot</name>
    <dbReference type="NCBI Taxonomy" id="4628"/>
    <lineage>
        <taxon>Eukaryota</taxon>
        <taxon>Viridiplantae</taxon>
        <taxon>Streptophyta</taxon>
        <taxon>Embryophyta</taxon>
        <taxon>Tracheophyta</taxon>
        <taxon>Spermatophyta</taxon>
        <taxon>Magnoliopsida</taxon>
        <taxon>Liliopsida</taxon>
        <taxon>Zingiberales</taxon>
        <taxon>Cannaceae</taxon>
        <taxon>Canna</taxon>
    </lineage>
</organism>
<keyword evidence="5" id="KW-0732">Signal</keyword>
<feature type="region of interest" description="Disordered" evidence="3">
    <location>
        <begin position="352"/>
        <end position="371"/>
    </location>
</feature>
<dbReference type="SUPFAM" id="SSF52047">
    <property type="entry name" value="RNI-like"/>
    <property type="match status" value="1"/>
</dbReference>
<dbReference type="PANTHER" id="PTHR48010:SF58">
    <property type="entry name" value="RECEPTOR PROTEIN KINASE-LIKE PROTEIN ZAR1"/>
    <property type="match status" value="1"/>
</dbReference>
<dbReference type="InterPro" id="IPR001611">
    <property type="entry name" value="Leu-rich_rpt"/>
</dbReference>
<keyword evidence="4" id="KW-0812">Transmembrane</keyword>
<feature type="compositionally biased region" description="Gly residues" evidence="3">
    <location>
        <begin position="355"/>
        <end position="365"/>
    </location>
</feature>
<evidence type="ECO:0000256" key="5">
    <source>
        <dbReference type="SAM" id="SignalP"/>
    </source>
</evidence>
<dbReference type="PANTHER" id="PTHR48010">
    <property type="entry name" value="OS05G0588300 PROTEIN"/>
    <property type="match status" value="1"/>
</dbReference>
<evidence type="ECO:0000256" key="1">
    <source>
        <dbReference type="ARBA" id="ARBA00022614"/>
    </source>
</evidence>
<evidence type="ECO:0000313" key="6">
    <source>
        <dbReference type="EMBL" id="WOL07041.1"/>
    </source>
</evidence>
<feature type="signal peptide" evidence="5">
    <location>
        <begin position="1"/>
        <end position="24"/>
    </location>
</feature>
<protein>
    <submittedName>
        <fullName evidence="6">LRR receptor-like serine/threonine-protein kinase</fullName>
    </submittedName>
</protein>
<gene>
    <name evidence="6" type="ORF">Cni_G15777</name>
</gene>
<proteinExistence type="predicted"/>
<keyword evidence="4" id="KW-0472">Membrane</keyword>
<evidence type="ECO:0000256" key="4">
    <source>
        <dbReference type="SAM" id="Phobius"/>
    </source>
</evidence>
<dbReference type="PRINTS" id="PR00019">
    <property type="entry name" value="LEURICHRPT"/>
</dbReference>
<evidence type="ECO:0000256" key="2">
    <source>
        <dbReference type="ARBA" id="ARBA00022737"/>
    </source>
</evidence>
<dbReference type="Pfam" id="PF00560">
    <property type="entry name" value="LRR_1"/>
    <property type="match status" value="1"/>
</dbReference>
<keyword evidence="6" id="KW-0675">Receptor</keyword>
<reference evidence="6 7" key="1">
    <citation type="submission" date="2023-10" db="EMBL/GenBank/DDBJ databases">
        <title>Chromosome-scale genome assembly provides insights into flower coloration mechanisms of Canna indica.</title>
        <authorList>
            <person name="Li C."/>
        </authorList>
    </citation>
    <scope>NUCLEOTIDE SEQUENCE [LARGE SCALE GENOMIC DNA]</scope>
    <source>
        <tissue evidence="6">Flower</tissue>
    </source>
</reference>
<dbReference type="Proteomes" id="UP001327560">
    <property type="component" value="Chromosome 5"/>
</dbReference>
<evidence type="ECO:0000313" key="7">
    <source>
        <dbReference type="Proteomes" id="UP001327560"/>
    </source>
</evidence>
<dbReference type="Gene3D" id="3.80.10.10">
    <property type="entry name" value="Ribonuclease Inhibitor"/>
    <property type="match status" value="2"/>
</dbReference>
<evidence type="ECO:0000256" key="3">
    <source>
        <dbReference type="SAM" id="MobiDB-lite"/>
    </source>
</evidence>
<keyword evidence="7" id="KW-1185">Reference proteome</keyword>
<feature type="chain" id="PRO_5043012364" evidence="5">
    <location>
        <begin position="25"/>
        <end position="371"/>
    </location>
</feature>
<dbReference type="SMART" id="SM00369">
    <property type="entry name" value="LRR_TYP"/>
    <property type="match status" value="3"/>
</dbReference>
<dbReference type="GO" id="GO:0016301">
    <property type="term" value="F:kinase activity"/>
    <property type="evidence" value="ECO:0007669"/>
    <property type="project" value="UniProtKB-KW"/>
</dbReference>
<dbReference type="AlphaFoldDB" id="A0AAQ3QBY7"/>
<keyword evidence="1" id="KW-0433">Leucine-rich repeat</keyword>
<accession>A0AAQ3QBY7</accession>
<dbReference type="PROSITE" id="PS51450">
    <property type="entry name" value="LRR"/>
    <property type="match status" value="1"/>
</dbReference>
<feature type="transmembrane region" description="Helical" evidence="4">
    <location>
        <begin position="313"/>
        <end position="338"/>
    </location>
</feature>
<name>A0AAQ3QBY7_9LILI</name>
<dbReference type="InterPro" id="IPR032675">
    <property type="entry name" value="LRR_dom_sf"/>
</dbReference>
<keyword evidence="2" id="KW-0677">Repeat</keyword>